<dbReference type="Pfam" id="PF00532">
    <property type="entry name" value="Peripla_BP_1"/>
    <property type="match status" value="1"/>
</dbReference>
<dbReference type="SMART" id="SM00354">
    <property type="entry name" value="HTH_LACI"/>
    <property type="match status" value="1"/>
</dbReference>
<name>A0A2T0WVG7_9BACT</name>
<dbReference type="SUPFAM" id="SSF53822">
    <property type="entry name" value="Periplasmic binding protein-like I"/>
    <property type="match status" value="1"/>
</dbReference>
<dbReference type="OrthoDB" id="833520at2"/>
<evidence type="ECO:0000259" key="4">
    <source>
        <dbReference type="PROSITE" id="PS50932"/>
    </source>
</evidence>
<dbReference type="CDD" id="cd01392">
    <property type="entry name" value="HTH_LacI"/>
    <property type="match status" value="1"/>
</dbReference>
<evidence type="ECO:0000256" key="1">
    <source>
        <dbReference type="ARBA" id="ARBA00023015"/>
    </source>
</evidence>
<dbReference type="InterPro" id="IPR000843">
    <property type="entry name" value="HTH_LacI"/>
</dbReference>
<dbReference type="InterPro" id="IPR001761">
    <property type="entry name" value="Peripla_BP/Lac1_sug-bd_dom"/>
</dbReference>
<dbReference type="Proteomes" id="UP000238157">
    <property type="component" value="Unassembled WGS sequence"/>
</dbReference>
<evidence type="ECO:0000256" key="3">
    <source>
        <dbReference type="ARBA" id="ARBA00023163"/>
    </source>
</evidence>
<evidence type="ECO:0000313" key="6">
    <source>
        <dbReference type="Proteomes" id="UP000238157"/>
    </source>
</evidence>
<dbReference type="PANTHER" id="PTHR30146:SF109">
    <property type="entry name" value="HTH-TYPE TRANSCRIPTIONAL REGULATOR GALS"/>
    <property type="match status" value="1"/>
</dbReference>
<evidence type="ECO:0000256" key="2">
    <source>
        <dbReference type="ARBA" id="ARBA00023125"/>
    </source>
</evidence>
<organism evidence="5 6">
    <name type="scientific">Mongoliibacter ruber</name>
    <dbReference type="NCBI Taxonomy" id="1750599"/>
    <lineage>
        <taxon>Bacteria</taxon>
        <taxon>Pseudomonadati</taxon>
        <taxon>Bacteroidota</taxon>
        <taxon>Cytophagia</taxon>
        <taxon>Cytophagales</taxon>
        <taxon>Cyclobacteriaceae</taxon>
        <taxon>Mongoliibacter</taxon>
    </lineage>
</organism>
<evidence type="ECO:0000313" key="5">
    <source>
        <dbReference type="EMBL" id="PRY90686.1"/>
    </source>
</evidence>
<dbReference type="SUPFAM" id="SSF47413">
    <property type="entry name" value="lambda repressor-like DNA-binding domains"/>
    <property type="match status" value="1"/>
</dbReference>
<keyword evidence="2" id="KW-0238">DNA-binding</keyword>
<feature type="domain" description="HTH lacI-type" evidence="4">
    <location>
        <begin position="7"/>
        <end position="61"/>
    </location>
</feature>
<dbReference type="PROSITE" id="PS50932">
    <property type="entry name" value="HTH_LACI_2"/>
    <property type="match status" value="1"/>
</dbReference>
<dbReference type="Gene3D" id="3.40.50.2300">
    <property type="match status" value="2"/>
</dbReference>
<dbReference type="CDD" id="cd06267">
    <property type="entry name" value="PBP1_LacI_sugar_binding-like"/>
    <property type="match status" value="1"/>
</dbReference>
<proteinExistence type="predicted"/>
<dbReference type="InterPro" id="IPR010982">
    <property type="entry name" value="Lambda_DNA-bd_dom_sf"/>
</dbReference>
<reference evidence="5 6" key="1">
    <citation type="submission" date="2018-03" db="EMBL/GenBank/DDBJ databases">
        <title>Genomic Encyclopedia of Archaeal and Bacterial Type Strains, Phase II (KMG-II): from individual species to whole genera.</title>
        <authorList>
            <person name="Goeker M."/>
        </authorList>
    </citation>
    <scope>NUCLEOTIDE SEQUENCE [LARGE SCALE GENOMIC DNA]</scope>
    <source>
        <strain evidence="5 6">DSM 27929</strain>
    </source>
</reference>
<protein>
    <submittedName>
        <fullName evidence="5">LacI family transcriptional regulator</fullName>
    </submittedName>
</protein>
<dbReference type="InterPro" id="IPR028082">
    <property type="entry name" value="Peripla_BP_I"/>
</dbReference>
<dbReference type="RefSeq" id="WP_106131911.1">
    <property type="nucleotide sequence ID" value="NZ_PVTR01000001.1"/>
</dbReference>
<gene>
    <name evidence="5" type="ORF">CLW00_101351</name>
</gene>
<sequence>MMKSEGITIKDIAKKLNISTSTVSRALRDLPDVNPVTKVAVHKLAEELSYKPNLVALSLVTKRTKTIGVLIPSFTTYFYSQAISGIQEIAQSNGYHVMVCHSNESYEAEKKNIELLLASRVDGIIASIARETKDYSHFEKLKEKGIPLVLFNRTCDLNFSKVQVNDYEGGYKATEHLIKLGKRKIAHITGPDNLSLSKNRLRGYLDAMNHYKVKVYENLIVYSDFSIESGMDCAKELLSKSTKPDGVFVVCDTAAYGAMHVFKKSGMKIPEDIAVVGFTNEPLSEIFEPSLSTISQPINKIGQTAAKLFIEMLDEGADFIPETRILNTELIIRESSGHPVNGQSSASM</sequence>
<dbReference type="EMBL" id="PVTR01000001">
    <property type="protein sequence ID" value="PRY90686.1"/>
    <property type="molecule type" value="Genomic_DNA"/>
</dbReference>
<comment type="caution">
    <text evidence="5">The sequence shown here is derived from an EMBL/GenBank/DDBJ whole genome shotgun (WGS) entry which is preliminary data.</text>
</comment>
<keyword evidence="6" id="KW-1185">Reference proteome</keyword>
<accession>A0A2T0WVG7</accession>
<dbReference type="GO" id="GO:0000976">
    <property type="term" value="F:transcription cis-regulatory region binding"/>
    <property type="evidence" value="ECO:0007669"/>
    <property type="project" value="TreeGrafter"/>
</dbReference>
<dbReference type="AlphaFoldDB" id="A0A2T0WVG7"/>
<dbReference type="PANTHER" id="PTHR30146">
    <property type="entry name" value="LACI-RELATED TRANSCRIPTIONAL REPRESSOR"/>
    <property type="match status" value="1"/>
</dbReference>
<keyword evidence="3" id="KW-0804">Transcription</keyword>
<keyword evidence="1" id="KW-0805">Transcription regulation</keyword>
<dbReference type="Gene3D" id="1.10.260.40">
    <property type="entry name" value="lambda repressor-like DNA-binding domains"/>
    <property type="match status" value="1"/>
</dbReference>
<dbReference type="Pfam" id="PF00356">
    <property type="entry name" value="LacI"/>
    <property type="match status" value="1"/>
</dbReference>
<dbReference type="GO" id="GO:0003700">
    <property type="term" value="F:DNA-binding transcription factor activity"/>
    <property type="evidence" value="ECO:0007669"/>
    <property type="project" value="TreeGrafter"/>
</dbReference>